<proteinExistence type="predicted"/>
<dbReference type="AlphaFoldDB" id="X6LRU8"/>
<keyword evidence="2" id="KW-1185">Reference proteome</keyword>
<gene>
    <name evidence="1" type="ORF">RFI_32781</name>
</gene>
<organism evidence="1 2">
    <name type="scientific">Reticulomyxa filosa</name>
    <dbReference type="NCBI Taxonomy" id="46433"/>
    <lineage>
        <taxon>Eukaryota</taxon>
        <taxon>Sar</taxon>
        <taxon>Rhizaria</taxon>
        <taxon>Retaria</taxon>
        <taxon>Foraminifera</taxon>
        <taxon>Monothalamids</taxon>
        <taxon>Reticulomyxidae</taxon>
        <taxon>Reticulomyxa</taxon>
    </lineage>
</organism>
<sequence>MNNQIFQTLKELPIPLSQAQCVLHKQTPHFLSEYPSDAELVGHCVVKLVDNNNNKDTNQITLLSFGGNKDSRHTLIMKYVTSFGRFMYVRKCKNNNKKVTEVELYRQFDGDKEIIKQYLKVNVYNLKYYVTLFHNIKKTNKKYSMIPIWTKIHIVQFIFSLLDMQIN</sequence>
<evidence type="ECO:0000313" key="2">
    <source>
        <dbReference type="Proteomes" id="UP000023152"/>
    </source>
</evidence>
<comment type="caution">
    <text evidence="1">The sequence shown here is derived from an EMBL/GenBank/DDBJ whole genome shotgun (WGS) entry which is preliminary data.</text>
</comment>
<evidence type="ECO:0000313" key="1">
    <source>
        <dbReference type="EMBL" id="ETO04618.1"/>
    </source>
</evidence>
<reference evidence="1 2" key="1">
    <citation type="journal article" date="2013" name="Curr. Biol.">
        <title>The Genome of the Foraminiferan Reticulomyxa filosa.</title>
        <authorList>
            <person name="Glockner G."/>
            <person name="Hulsmann N."/>
            <person name="Schleicher M."/>
            <person name="Noegel A.A."/>
            <person name="Eichinger L."/>
            <person name="Gallinger C."/>
            <person name="Pawlowski J."/>
            <person name="Sierra R."/>
            <person name="Euteneuer U."/>
            <person name="Pillet L."/>
            <person name="Moustafa A."/>
            <person name="Platzer M."/>
            <person name="Groth M."/>
            <person name="Szafranski K."/>
            <person name="Schliwa M."/>
        </authorList>
    </citation>
    <scope>NUCLEOTIDE SEQUENCE [LARGE SCALE GENOMIC DNA]</scope>
</reference>
<dbReference type="Proteomes" id="UP000023152">
    <property type="component" value="Unassembled WGS sequence"/>
</dbReference>
<accession>X6LRU8</accession>
<protein>
    <submittedName>
        <fullName evidence="1">Uncharacterized protein</fullName>
    </submittedName>
</protein>
<dbReference type="EMBL" id="ASPP01029133">
    <property type="protein sequence ID" value="ETO04618.1"/>
    <property type="molecule type" value="Genomic_DNA"/>
</dbReference>
<name>X6LRU8_RETFI</name>